<evidence type="ECO:0000313" key="3">
    <source>
        <dbReference type="Proteomes" id="UP000813462"/>
    </source>
</evidence>
<dbReference type="Pfam" id="PF00646">
    <property type="entry name" value="F-box"/>
    <property type="match status" value="1"/>
</dbReference>
<dbReference type="SUPFAM" id="SSF81383">
    <property type="entry name" value="F-box domain"/>
    <property type="match status" value="1"/>
</dbReference>
<evidence type="ECO:0000259" key="1">
    <source>
        <dbReference type="PROSITE" id="PS50181"/>
    </source>
</evidence>
<dbReference type="InterPro" id="IPR001810">
    <property type="entry name" value="F-box_dom"/>
</dbReference>
<dbReference type="InterPro" id="IPR025886">
    <property type="entry name" value="PP2-like"/>
</dbReference>
<comment type="caution">
    <text evidence="2">The sequence shown here is derived from an EMBL/GenBank/DDBJ whole genome shotgun (WGS) entry which is preliminary data.</text>
</comment>
<evidence type="ECO:0000313" key="2">
    <source>
        <dbReference type="EMBL" id="KAH7516749.1"/>
    </source>
</evidence>
<gene>
    <name evidence="2" type="ORF">FEM48_Zijuj10G0167900</name>
</gene>
<dbReference type="CDD" id="cd22162">
    <property type="entry name" value="F-box_AtSKIP3-like"/>
    <property type="match status" value="1"/>
</dbReference>
<feature type="domain" description="F-box" evidence="1">
    <location>
        <begin position="72"/>
        <end position="118"/>
    </location>
</feature>
<name>A0A978UPJ7_ZIZJJ</name>
<dbReference type="Proteomes" id="UP000813462">
    <property type="component" value="Unassembled WGS sequence"/>
</dbReference>
<dbReference type="PROSITE" id="PS50181">
    <property type="entry name" value="FBOX"/>
    <property type="match status" value="1"/>
</dbReference>
<dbReference type="Pfam" id="PF14299">
    <property type="entry name" value="PP2"/>
    <property type="match status" value="2"/>
</dbReference>
<dbReference type="EMBL" id="JAEACU010000010">
    <property type="protein sequence ID" value="KAH7516749.1"/>
    <property type="molecule type" value="Genomic_DNA"/>
</dbReference>
<organism evidence="2 3">
    <name type="scientific">Ziziphus jujuba var. spinosa</name>
    <dbReference type="NCBI Taxonomy" id="714518"/>
    <lineage>
        <taxon>Eukaryota</taxon>
        <taxon>Viridiplantae</taxon>
        <taxon>Streptophyta</taxon>
        <taxon>Embryophyta</taxon>
        <taxon>Tracheophyta</taxon>
        <taxon>Spermatophyta</taxon>
        <taxon>Magnoliopsida</taxon>
        <taxon>eudicotyledons</taxon>
        <taxon>Gunneridae</taxon>
        <taxon>Pentapetalae</taxon>
        <taxon>rosids</taxon>
        <taxon>fabids</taxon>
        <taxon>Rosales</taxon>
        <taxon>Rhamnaceae</taxon>
        <taxon>Paliureae</taxon>
        <taxon>Ziziphus</taxon>
    </lineage>
</organism>
<dbReference type="Gene3D" id="1.20.1280.50">
    <property type="match status" value="1"/>
</dbReference>
<proteinExistence type="predicted"/>
<accession>A0A978UPJ7</accession>
<dbReference type="SMART" id="SM00256">
    <property type="entry name" value="FBOX"/>
    <property type="match status" value="1"/>
</dbReference>
<dbReference type="AlphaFoldDB" id="A0A978UPJ7"/>
<sequence length="397" mass="45853">MYIYRDRRETRTGMYGIKGEAEERHIERESENNSVCDFLFVRMGMNMATQNDREREIKKLEEEDDDDDDKAVDYFYKLPGDCIANIISFTSPCDACRFSLVSPAFRSAAESNSVWERFLPPDCYSIISRSPSPLPLLSCLSKKDLYFSLCDFPLFIDDGKKSFSLEKWSGKKCYMISARDLLIVWGDTSRYWRWIPLPDARSLSSIALLYFGYCFEAYIAMVVRLNVHCTQNRFPEVAELIAVCWFEIRGKLDVRMLSPLTTYAAYLVFKSTTSAYGFEHLPVETTFGFVGGETSKRNVYLDAERRRRQRYPTLPRRLGRNYRSTILDSRSCVPEGNENGTYPKERKDGWLEIELGDFYCGGDGQDGELEMSVLEVKRGNWKGGFIFEGIEIRPKGV</sequence>
<protein>
    <recommendedName>
        <fullName evidence="1">F-box domain-containing protein</fullName>
    </recommendedName>
</protein>
<dbReference type="InterPro" id="IPR036047">
    <property type="entry name" value="F-box-like_dom_sf"/>
</dbReference>
<reference evidence="2" key="1">
    <citation type="journal article" date="2021" name="Front. Plant Sci.">
        <title>Chromosome-Scale Genome Assembly for Chinese Sour Jujube and Insights Into Its Genome Evolution and Domestication Signature.</title>
        <authorList>
            <person name="Shen L.-Y."/>
            <person name="Luo H."/>
            <person name="Wang X.-L."/>
            <person name="Wang X.-M."/>
            <person name="Qiu X.-J."/>
            <person name="Liu H."/>
            <person name="Zhou S.-S."/>
            <person name="Jia K.-H."/>
            <person name="Nie S."/>
            <person name="Bao Y.-T."/>
            <person name="Zhang R.-G."/>
            <person name="Yun Q.-Z."/>
            <person name="Chai Y.-H."/>
            <person name="Lu J.-Y."/>
            <person name="Li Y."/>
            <person name="Zhao S.-W."/>
            <person name="Mao J.-F."/>
            <person name="Jia S.-G."/>
            <person name="Mao Y.-M."/>
        </authorList>
    </citation>
    <scope>NUCLEOTIDE SEQUENCE</scope>
    <source>
        <strain evidence="2">AT0</strain>
        <tissue evidence="2">Leaf</tissue>
    </source>
</reference>
<dbReference type="PANTHER" id="PTHR32278">
    <property type="entry name" value="F-BOX DOMAIN-CONTAINING PROTEIN"/>
    <property type="match status" value="1"/>
</dbReference>
<dbReference type="PANTHER" id="PTHR32278:SF111">
    <property type="entry name" value="F-BOX PROTEIN PP2-B12-RELATED"/>
    <property type="match status" value="1"/>
</dbReference>